<dbReference type="OrthoDB" id="2395080at2759"/>
<sequence length="102" mass="11528">MSRPTTTAEVKRLSNEIAELLKKINTETDMIKTYDSSLLKTKASYLVPGQVPTTGLLEREKIRTQMRENSLAMKVGIQKTLAQNLQKWGVLKQKLDALRKAP</sequence>
<dbReference type="EMBL" id="JAAAHY010000432">
    <property type="protein sequence ID" value="KAF9963838.1"/>
    <property type="molecule type" value="Genomic_DNA"/>
</dbReference>
<comment type="caution">
    <text evidence="1">The sequence shown here is derived from an EMBL/GenBank/DDBJ whole genome shotgun (WGS) entry which is preliminary data.</text>
</comment>
<reference evidence="1" key="1">
    <citation type="journal article" date="2020" name="Fungal Divers.">
        <title>Resolving the Mortierellaceae phylogeny through synthesis of multi-gene phylogenetics and phylogenomics.</title>
        <authorList>
            <person name="Vandepol N."/>
            <person name="Liber J."/>
            <person name="Desiro A."/>
            <person name="Na H."/>
            <person name="Kennedy M."/>
            <person name="Barry K."/>
            <person name="Grigoriev I.V."/>
            <person name="Miller A.N."/>
            <person name="O'Donnell K."/>
            <person name="Stajich J.E."/>
            <person name="Bonito G."/>
        </authorList>
    </citation>
    <scope>NUCLEOTIDE SEQUENCE</scope>
    <source>
        <strain evidence="1">CK1249</strain>
    </source>
</reference>
<gene>
    <name evidence="1" type="ORF">BGZ70_007152</name>
</gene>
<dbReference type="AlphaFoldDB" id="A0A9P6J8Y6"/>
<proteinExistence type="predicted"/>
<evidence type="ECO:0000313" key="2">
    <source>
        <dbReference type="Proteomes" id="UP000738359"/>
    </source>
</evidence>
<accession>A0A9P6J8Y6</accession>
<keyword evidence="2" id="KW-1185">Reference proteome</keyword>
<dbReference type="Proteomes" id="UP000738359">
    <property type="component" value="Unassembled WGS sequence"/>
</dbReference>
<protein>
    <submittedName>
        <fullName evidence="1">Uncharacterized protein</fullName>
    </submittedName>
</protein>
<name>A0A9P6J8Y6_MORAP</name>
<evidence type="ECO:0000313" key="1">
    <source>
        <dbReference type="EMBL" id="KAF9963838.1"/>
    </source>
</evidence>
<organism evidence="1 2">
    <name type="scientific">Mortierella alpina</name>
    <name type="common">Oleaginous fungus</name>
    <name type="synonym">Mortierella renispora</name>
    <dbReference type="NCBI Taxonomy" id="64518"/>
    <lineage>
        <taxon>Eukaryota</taxon>
        <taxon>Fungi</taxon>
        <taxon>Fungi incertae sedis</taxon>
        <taxon>Mucoromycota</taxon>
        <taxon>Mortierellomycotina</taxon>
        <taxon>Mortierellomycetes</taxon>
        <taxon>Mortierellales</taxon>
        <taxon>Mortierellaceae</taxon>
        <taxon>Mortierella</taxon>
    </lineage>
</organism>